<evidence type="ECO:0000256" key="5">
    <source>
        <dbReference type="ARBA" id="ARBA00023136"/>
    </source>
</evidence>
<dbReference type="Proteomes" id="UP000192333">
    <property type="component" value="Chromosome I"/>
</dbReference>
<name>A0A1W2H3M0_9BACT</name>
<gene>
    <name evidence="10" type="ORF">SAMN00777080_1956</name>
</gene>
<evidence type="ECO:0000256" key="2">
    <source>
        <dbReference type="ARBA" id="ARBA00022475"/>
    </source>
</evidence>
<dbReference type="AlphaFoldDB" id="A0A1W2H3M0"/>
<keyword evidence="4 7" id="KW-1133">Transmembrane helix</keyword>
<keyword evidence="5 7" id="KW-0472">Membrane</keyword>
<proteinExistence type="inferred from homology"/>
<accession>A0A1W2H3M0</accession>
<evidence type="ECO:0000256" key="1">
    <source>
        <dbReference type="ARBA" id="ARBA00004651"/>
    </source>
</evidence>
<feature type="transmembrane region" description="Helical" evidence="7">
    <location>
        <begin position="36"/>
        <end position="57"/>
    </location>
</feature>
<comment type="similarity">
    <text evidence="6">Belongs to the ABC-4 integral membrane protein family.</text>
</comment>
<evidence type="ECO:0000256" key="7">
    <source>
        <dbReference type="SAM" id="Phobius"/>
    </source>
</evidence>
<comment type="subcellular location">
    <subcellularLocation>
        <location evidence="1">Cell membrane</location>
        <topology evidence="1">Multi-pass membrane protein</topology>
    </subcellularLocation>
</comment>
<dbReference type="Pfam" id="PF02687">
    <property type="entry name" value="FtsX"/>
    <property type="match status" value="1"/>
</dbReference>
<sequence length="424" mass="46338">MPNSFNPNNLGVVFLKLVWESLRFAMQALKSNLTRTILSLLGVTVGIFSIIAVFTLVDSLEKNIKSSFTFLGSNVITVNRFQFVGGPDYPWWKYFRRPYNTYSEYLFLKDKLRNAEAVSFSASANTIVQAGSNSYKGTNLTGVTYTYQDVYDLPLQSGRFFTEMEINSSRNVAIIGTKIANTLFPSGNVLGKEMKIKGAKFTIIGIFEEEGEGLFEIASKDMAAMIPYGSFTKLYYVGKNGIEPDIAIKGRDDDIGMVAVENELIGALRAKRGLKPTEEENFALNKSEFIMNTIGSIFDVISAAGWVIGGFSILVGGFGIANIMFVSVKERTNIIGIQKSLGAKNYFILFQFLFEAVFLSLIGGVAGILIVFSLTFIQLGSLELILSFKNIVLGLGISSAIGIVSGIVPATLAARLDPVEAIRA</sequence>
<dbReference type="PANTHER" id="PTHR30572:SF4">
    <property type="entry name" value="ABC TRANSPORTER PERMEASE YTRF"/>
    <property type="match status" value="1"/>
</dbReference>
<reference evidence="11" key="1">
    <citation type="submission" date="2017-04" db="EMBL/GenBank/DDBJ databases">
        <authorList>
            <person name="Varghese N."/>
            <person name="Submissions S."/>
        </authorList>
    </citation>
    <scope>NUCLEOTIDE SEQUENCE [LARGE SCALE GENOMIC DNA]</scope>
    <source>
        <strain evidence="11">DSM 16537</strain>
    </source>
</reference>
<evidence type="ECO:0000256" key="6">
    <source>
        <dbReference type="ARBA" id="ARBA00038076"/>
    </source>
</evidence>
<feature type="transmembrane region" description="Helical" evidence="7">
    <location>
        <begin position="303"/>
        <end position="325"/>
    </location>
</feature>
<dbReference type="InterPro" id="IPR025857">
    <property type="entry name" value="MacB_PCD"/>
</dbReference>
<feature type="domain" description="MacB-like periplasmic core" evidence="9">
    <location>
        <begin position="36"/>
        <end position="249"/>
    </location>
</feature>
<evidence type="ECO:0000256" key="3">
    <source>
        <dbReference type="ARBA" id="ARBA00022692"/>
    </source>
</evidence>
<dbReference type="Pfam" id="PF12704">
    <property type="entry name" value="MacB_PCD"/>
    <property type="match status" value="1"/>
</dbReference>
<keyword evidence="11" id="KW-1185">Reference proteome</keyword>
<protein>
    <submittedName>
        <fullName evidence="10">Putative ABC transport system permease protein</fullName>
    </submittedName>
</protein>
<evidence type="ECO:0000259" key="9">
    <source>
        <dbReference type="Pfam" id="PF12704"/>
    </source>
</evidence>
<dbReference type="InterPro" id="IPR050250">
    <property type="entry name" value="Macrolide_Exporter_MacB"/>
</dbReference>
<dbReference type="PANTHER" id="PTHR30572">
    <property type="entry name" value="MEMBRANE COMPONENT OF TRANSPORTER-RELATED"/>
    <property type="match status" value="1"/>
</dbReference>
<evidence type="ECO:0000313" key="10">
    <source>
        <dbReference type="EMBL" id="SMD43364.1"/>
    </source>
</evidence>
<organism evidence="10 11">
    <name type="scientific">Aquiflexum balticum DSM 16537</name>
    <dbReference type="NCBI Taxonomy" id="758820"/>
    <lineage>
        <taxon>Bacteria</taxon>
        <taxon>Pseudomonadati</taxon>
        <taxon>Bacteroidota</taxon>
        <taxon>Cytophagia</taxon>
        <taxon>Cytophagales</taxon>
        <taxon>Cyclobacteriaceae</taxon>
        <taxon>Aquiflexum</taxon>
    </lineage>
</organism>
<feature type="transmembrane region" description="Helical" evidence="7">
    <location>
        <begin position="391"/>
        <end position="414"/>
    </location>
</feature>
<keyword evidence="2" id="KW-1003">Cell membrane</keyword>
<keyword evidence="3 7" id="KW-0812">Transmembrane</keyword>
<evidence type="ECO:0000256" key="4">
    <source>
        <dbReference type="ARBA" id="ARBA00022989"/>
    </source>
</evidence>
<evidence type="ECO:0000313" key="11">
    <source>
        <dbReference type="Proteomes" id="UP000192333"/>
    </source>
</evidence>
<evidence type="ECO:0000259" key="8">
    <source>
        <dbReference type="Pfam" id="PF02687"/>
    </source>
</evidence>
<feature type="domain" description="ABC3 transporter permease C-terminal" evidence="8">
    <location>
        <begin position="307"/>
        <end position="418"/>
    </location>
</feature>
<dbReference type="GO" id="GO:0022857">
    <property type="term" value="F:transmembrane transporter activity"/>
    <property type="evidence" value="ECO:0007669"/>
    <property type="project" value="TreeGrafter"/>
</dbReference>
<dbReference type="InterPro" id="IPR003838">
    <property type="entry name" value="ABC3_permease_C"/>
</dbReference>
<dbReference type="GO" id="GO:0005886">
    <property type="term" value="C:plasma membrane"/>
    <property type="evidence" value="ECO:0007669"/>
    <property type="project" value="UniProtKB-SubCell"/>
</dbReference>
<feature type="transmembrane region" description="Helical" evidence="7">
    <location>
        <begin position="346"/>
        <end position="379"/>
    </location>
</feature>
<dbReference type="STRING" id="758820.SAMN00777080_1956"/>
<dbReference type="EMBL" id="LT838813">
    <property type="protein sequence ID" value="SMD43364.1"/>
    <property type="molecule type" value="Genomic_DNA"/>
</dbReference>